<comment type="catalytic activity">
    <reaction evidence="6 7">
        <text>N(1)-(5-phospho-beta-D-ribosyl)glycinamide + (6R)-10-formyltetrahydrofolate = N(2)-formyl-N(1)-(5-phospho-beta-D-ribosyl)glycinamide + (6S)-5,6,7,8-tetrahydrofolate + H(+)</text>
        <dbReference type="Rhea" id="RHEA:15053"/>
        <dbReference type="ChEBI" id="CHEBI:15378"/>
        <dbReference type="ChEBI" id="CHEBI:57453"/>
        <dbReference type="ChEBI" id="CHEBI:143788"/>
        <dbReference type="ChEBI" id="CHEBI:147286"/>
        <dbReference type="ChEBI" id="CHEBI:195366"/>
        <dbReference type="EC" id="2.1.2.2"/>
    </reaction>
</comment>
<dbReference type="CDD" id="cd08645">
    <property type="entry name" value="FMT_core_GART"/>
    <property type="match status" value="1"/>
</dbReference>
<comment type="function">
    <text evidence="7">Catalyzes the transfer of a formyl group from 10-formyltetrahydrofolate to 5-phospho-ribosyl-glycinamide (GAR), producing 5-phospho-ribosyl-N-formylglycinamide (FGAR) and tetrahydrofolate.</text>
</comment>
<feature type="active site" description="Proton donor" evidence="7">
    <location>
        <position position="109"/>
    </location>
</feature>
<accession>A0A841I0L1</accession>
<evidence type="ECO:0000256" key="3">
    <source>
        <dbReference type="ARBA" id="ARBA00022755"/>
    </source>
</evidence>
<dbReference type="InterPro" id="IPR036477">
    <property type="entry name" value="Formyl_transf_N_sf"/>
</dbReference>
<feature type="binding site" evidence="7">
    <location>
        <begin position="13"/>
        <end position="15"/>
    </location>
    <ligand>
        <name>N(1)-(5-phospho-beta-D-ribosyl)glycinamide</name>
        <dbReference type="ChEBI" id="CHEBI:143788"/>
    </ligand>
</feature>
<evidence type="ECO:0000256" key="5">
    <source>
        <dbReference type="ARBA" id="ARBA00038440"/>
    </source>
</evidence>
<evidence type="ECO:0000313" key="9">
    <source>
        <dbReference type="EMBL" id="MBB6097652.1"/>
    </source>
</evidence>
<evidence type="ECO:0000256" key="6">
    <source>
        <dbReference type="ARBA" id="ARBA00047664"/>
    </source>
</evidence>
<evidence type="ECO:0000313" key="10">
    <source>
        <dbReference type="Proteomes" id="UP000569951"/>
    </source>
</evidence>
<keyword evidence="3 7" id="KW-0658">Purine biosynthesis</keyword>
<dbReference type="GO" id="GO:0006189">
    <property type="term" value="P:'de novo' IMP biosynthetic process"/>
    <property type="evidence" value="ECO:0007669"/>
    <property type="project" value="UniProtKB-UniRule"/>
</dbReference>
<feature type="binding site" evidence="7">
    <location>
        <position position="107"/>
    </location>
    <ligand>
        <name>(6R)-10-formyltetrahydrofolate</name>
        <dbReference type="ChEBI" id="CHEBI:195366"/>
    </ligand>
</feature>
<dbReference type="PROSITE" id="PS00136">
    <property type="entry name" value="SUBTILASE_ASP"/>
    <property type="match status" value="1"/>
</dbReference>
<evidence type="ECO:0000256" key="7">
    <source>
        <dbReference type="HAMAP-Rule" id="MF_01930"/>
    </source>
</evidence>
<evidence type="ECO:0000256" key="1">
    <source>
        <dbReference type="ARBA" id="ARBA00005054"/>
    </source>
</evidence>
<gene>
    <name evidence="7" type="primary">purN</name>
    <name evidence="9" type="ORF">HNR42_001069</name>
</gene>
<dbReference type="InterPro" id="IPR004607">
    <property type="entry name" value="GART"/>
</dbReference>
<dbReference type="HAMAP" id="MF_01930">
    <property type="entry name" value="PurN"/>
    <property type="match status" value="1"/>
</dbReference>
<dbReference type="InterPro" id="IPR023827">
    <property type="entry name" value="Peptidase_S8_Asp-AS"/>
</dbReference>
<dbReference type="GO" id="GO:0004644">
    <property type="term" value="F:phosphoribosylglycinamide formyltransferase activity"/>
    <property type="evidence" value="ECO:0007669"/>
    <property type="project" value="UniProtKB-UniRule"/>
</dbReference>
<comment type="similarity">
    <text evidence="5 7">Belongs to the GART family.</text>
</comment>
<dbReference type="RefSeq" id="WP_183985299.1">
    <property type="nucleotide sequence ID" value="NZ_JACHHG010000003.1"/>
</dbReference>
<organism evidence="9 10">
    <name type="scientific">Deinobacterium chartae</name>
    <dbReference type="NCBI Taxonomy" id="521158"/>
    <lineage>
        <taxon>Bacteria</taxon>
        <taxon>Thermotogati</taxon>
        <taxon>Deinococcota</taxon>
        <taxon>Deinococci</taxon>
        <taxon>Deinococcales</taxon>
        <taxon>Deinococcaceae</taxon>
        <taxon>Deinobacterium</taxon>
    </lineage>
</organism>
<dbReference type="GO" id="GO:0005829">
    <property type="term" value="C:cytosol"/>
    <property type="evidence" value="ECO:0007669"/>
    <property type="project" value="TreeGrafter"/>
</dbReference>
<dbReference type="PANTHER" id="PTHR43369:SF2">
    <property type="entry name" value="PHOSPHORIBOSYLGLYCINAMIDE FORMYLTRANSFERASE"/>
    <property type="match status" value="1"/>
</dbReference>
<feature type="site" description="Raises pKa of active site His" evidence="7">
    <location>
        <position position="145"/>
    </location>
</feature>
<keyword evidence="4" id="KW-0378">Hydrolase</keyword>
<dbReference type="EMBL" id="JACHHG010000003">
    <property type="protein sequence ID" value="MBB6097652.1"/>
    <property type="molecule type" value="Genomic_DNA"/>
</dbReference>
<name>A0A841I0L1_9DEIO</name>
<dbReference type="Gene3D" id="3.40.50.170">
    <property type="entry name" value="Formyl transferase, N-terminal domain"/>
    <property type="match status" value="1"/>
</dbReference>
<keyword evidence="2 7" id="KW-0808">Transferase</keyword>
<evidence type="ECO:0000259" key="8">
    <source>
        <dbReference type="Pfam" id="PF00551"/>
    </source>
</evidence>
<dbReference type="UniPathway" id="UPA00074">
    <property type="reaction ID" value="UER00126"/>
</dbReference>
<feature type="binding site" evidence="7">
    <location>
        <begin position="90"/>
        <end position="93"/>
    </location>
    <ligand>
        <name>(6R)-10-formyltetrahydrofolate</name>
        <dbReference type="ChEBI" id="CHEBI:195366"/>
    </ligand>
</feature>
<dbReference type="GO" id="GO:0016787">
    <property type="term" value="F:hydrolase activity"/>
    <property type="evidence" value="ECO:0007669"/>
    <property type="project" value="UniProtKB-KW"/>
</dbReference>
<feature type="domain" description="Formyl transferase N-terminal" evidence="8">
    <location>
        <begin position="4"/>
        <end position="182"/>
    </location>
</feature>
<dbReference type="AlphaFoldDB" id="A0A841I0L1"/>
<protein>
    <recommendedName>
        <fullName evidence="7">Phosphoribosylglycinamide formyltransferase</fullName>
        <ecNumber evidence="7">2.1.2.2</ecNumber>
    </recommendedName>
    <alternativeName>
        <fullName evidence="7">5'-phosphoribosylglycinamide transformylase</fullName>
    </alternativeName>
    <alternativeName>
        <fullName evidence="7">GAR transformylase</fullName>
        <shortName evidence="7">GART</shortName>
    </alternativeName>
</protein>
<keyword evidence="10" id="KW-1185">Reference proteome</keyword>
<dbReference type="EC" id="2.1.2.2" evidence="7"/>
<dbReference type="Pfam" id="PF00551">
    <property type="entry name" value="Formyl_trans_N"/>
    <property type="match status" value="1"/>
</dbReference>
<dbReference type="NCBIfam" id="TIGR00639">
    <property type="entry name" value="PurN"/>
    <property type="match status" value="1"/>
</dbReference>
<sequence length="316" mass="34249">MTRRIAVLASGRGSNLAALLAAFPAGDPRAEIALVISNREDALALDRAREAGLEAVYIPWPRGGRAAFEAAARELLEARGIDLLLLAGFMRLLSGEFVAPWRGRILNIHPSLLPLYPGLEAQRQALEAGATQTGCTVHFVDAGLDSGDPVLRKTVPILQGDTPEAVAARLLPAEHEAYPQAVRMVLAGLAFPVPTEEEGQAEFGAAFEGVSLVWEAKDLDATLRQHAVRVARLLRAWDREALVAEALRLEYAPEIALARATDGMRLAFADTAPLEERRAFWEGRGFLLQQAARLGLQAEVEAALVQTADEWEHTTF</sequence>
<evidence type="ECO:0000256" key="2">
    <source>
        <dbReference type="ARBA" id="ARBA00022679"/>
    </source>
</evidence>
<dbReference type="InterPro" id="IPR001555">
    <property type="entry name" value="GART_AS"/>
</dbReference>
<dbReference type="PROSITE" id="PS00373">
    <property type="entry name" value="GART"/>
    <property type="match status" value="1"/>
</dbReference>
<reference evidence="9 10" key="1">
    <citation type="submission" date="2020-08" db="EMBL/GenBank/DDBJ databases">
        <title>Genomic Encyclopedia of Type Strains, Phase IV (KMG-IV): sequencing the most valuable type-strain genomes for metagenomic binning, comparative biology and taxonomic classification.</title>
        <authorList>
            <person name="Goeker M."/>
        </authorList>
    </citation>
    <scope>NUCLEOTIDE SEQUENCE [LARGE SCALE GENOMIC DNA]</scope>
    <source>
        <strain evidence="9 10">DSM 21458</strain>
    </source>
</reference>
<dbReference type="PANTHER" id="PTHR43369">
    <property type="entry name" value="PHOSPHORIBOSYLGLYCINAMIDE FORMYLTRANSFERASE"/>
    <property type="match status" value="1"/>
</dbReference>
<comment type="caution">
    <text evidence="9">The sequence shown here is derived from an EMBL/GenBank/DDBJ whole genome shotgun (WGS) entry which is preliminary data.</text>
</comment>
<dbReference type="InterPro" id="IPR002376">
    <property type="entry name" value="Formyl_transf_N"/>
</dbReference>
<comment type="pathway">
    <text evidence="1 7">Purine metabolism; IMP biosynthesis via de novo pathway; N(2)-formyl-N(1)-(5-phospho-D-ribosyl)glycinamide from N(1)-(5-phospho-D-ribosyl)glycinamide (10-formyl THF route): step 1/1.</text>
</comment>
<proteinExistence type="inferred from homology"/>
<feature type="binding site" evidence="7">
    <location>
        <position position="65"/>
    </location>
    <ligand>
        <name>(6R)-10-formyltetrahydrofolate</name>
        <dbReference type="ChEBI" id="CHEBI:195366"/>
    </ligand>
</feature>
<dbReference type="Proteomes" id="UP000569951">
    <property type="component" value="Unassembled WGS sequence"/>
</dbReference>
<dbReference type="SUPFAM" id="SSF53328">
    <property type="entry name" value="Formyltransferase"/>
    <property type="match status" value="1"/>
</dbReference>
<evidence type="ECO:0000256" key="4">
    <source>
        <dbReference type="ARBA" id="ARBA00022801"/>
    </source>
</evidence>